<evidence type="ECO:0000313" key="4">
    <source>
        <dbReference type="Proteomes" id="UP000236732"/>
    </source>
</evidence>
<accession>A0A1H6ERK2</accession>
<dbReference type="EMBL" id="FNVT01000016">
    <property type="protein sequence ID" value="SEH00490.1"/>
    <property type="molecule type" value="Genomic_DNA"/>
</dbReference>
<name>A0A1H6ERK2_9ACTN</name>
<dbReference type="OrthoDB" id="5149269at2"/>
<sequence length="264" mass="30277">MATDLVPPVLTGIFALAGGLGGVMLSGWVVRRNDQRKLASEDARRWLNDRRQIYARYLVLVESMHREVDRVAMFLSYDGRKPITGEDAELLKEGIYEYYHRWDDELQPLLLEVQLMATPSVADLADRMSGALLEIAPEAPIGHPPPTFIEYYPGWFQAQDLLSMLRDAMREELGMPEKLSSTESRKASGWPWLESRPSRKSYVQHDPNGRHFSETEEQFLPRVDAEDQKGRASTVPQQSTTVHMLAASTTKRRQAHIGWRWRRT</sequence>
<evidence type="ECO:0000256" key="1">
    <source>
        <dbReference type="SAM" id="MobiDB-lite"/>
    </source>
</evidence>
<reference evidence="3 4" key="1">
    <citation type="submission" date="2016-10" db="EMBL/GenBank/DDBJ databases">
        <authorList>
            <person name="de Groot N.N."/>
        </authorList>
    </citation>
    <scope>NUCLEOTIDE SEQUENCE [LARGE SCALE GENOMIC DNA]</scope>
    <source>
        <strain evidence="3 4">CGMCC 4.7037</strain>
    </source>
</reference>
<keyword evidence="2" id="KW-1133">Transmembrane helix</keyword>
<feature type="transmembrane region" description="Helical" evidence="2">
    <location>
        <begin position="6"/>
        <end position="30"/>
    </location>
</feature>
<organism evidence="3 4">
    <name type="scientific">Nonomuraea solani</name>
    <dbReference type="NCBI Taxonomy" id="1144553"/>
    <lineage>
        <taxon>Bacteria</taxon>
        <taxon>Bacillati</taxon>
        <taxon>Actinomycetota</taxon>
        <taxon>Actinomycetes</taxon>
        <taxon>Streptosporangiales</taxon>
        <taxon>Streptosporangiaceae</taxon>
        <taxon>Nonomuraea</taxon>
    </lineage>
</organism>
<proteinExistence type="predicted"/>
<dbReference type="RefSeq" id="WP_146103994.1">
    <property type="nucleotide sequence ID" value="NZ_FNVT01000016.1"/>
</dbReference>
<protein>
    <submittedName>
        <fullName evidence="3">Uncharacterized protein</fullName>
    </submittedName>
</protein>
<keyword evidence="2" id="KW-0472">Membrane</keyword>
<dbReference type="AlphaFoldDB" id="A0A1H6ERK2"/>
<evidence type="ECO:0000256" key="2">
    <source>
        <dbReference type="SAM" id="Phobius"/>
    </source>
</evidence>
<dbReference type="Proteomes" id="UP000236732">
    <property type="component" value="Unassembled WGS sequence"/>
</dbReference>
<gene>
    <name evidence="3" type="ORF">SAMN05444920_116225</name>
</gene>
<evidence type="ECO:0000313" key="3">
    <source>
        <dbReference type="EMBL" id="SEH00490.1"/>
    </source>
</evidence>
<feature type="region of interest" description="Disordered" evidence="1">
    <location>
        <begin position="199"/>
        <end position="239"/>
    </location>
</feature>
<keyword evidence="4" id="KW-1185">Reference proteome</keyword>
<keyword evidence="2" id="KW-0812">Transmembrane</keyword>